<sequence length="99" mass="11267">MEVTMLMGARISDASKEAFIDCDYAYKAFLHEFNLYEQGKKSKHDLYCEMANFFQLCKGGEVSLHDIFCDVAGLFKEHQDLLVELKVLCVKAFGQACLN</sequence>
<evidence type="ECO:0000313" key="3">
    <source>
        <dbReference type="EMBL" id="KAJ4842549.1"/>
    </source>
</evidence>
<keyword evidence="2" id="KW-0539">Nucleus</keyword>
<gene>
    <name evidence="3" type="ORF">Tsubulata_039554</name>
</gene>
<dbReference type="EMBL" id="JAKUCV010002464">
    <property type="protein sequence ID" value="KAJ4842549.1"/>
    <property type="molecule type" value="Genomic_DNA"/>
</dbReference>
<evidence type="ECO:0000256" key="2">
    <source>
        <dbReference type="ARBA" id="ARBA00023242"/>
    </source>
</evidence>
<keyword evidence="4" id="KW-1185">Reference proteome</keyword>
<dbReference type="InterPro" id="IPR036600">
    <property type="entry name" value="PAH_sf"/>
</dbReference>
<comment type="subcellular location">
    <subcellularLocation>
        <location evidence="1">Nucleus</location>
    </subcellularLocation>
</comment>
<dbReference type="OrthoDB" id="809227at2759"/>
<accession>A0A9Q0JI55</accession>
<dbReference type="Proteomes" id="UP001141552">
    <property type="component" value="Unassembled WGS sequence"/>
</dbReference>
<evidence type="ECO:0000256" key="1">
    <source>
        <dbReference type="ARBA" id="ARBA00004123"/>
    </source>
</evidence>
<comment type="caution">
    <text evidence="3">The sequence shown here is derived from an EMBL/GenBank/DDBJ whole genome shotgun (WGS) entry which is preliminary data.</text>
</comment>
<proteinExistence type="predicted"/>
<reference evidence="3" key="1">
    <citation type="submission" date="2022-02" db="EMBL/GenBank/DDBJ databases">
        <authorList>
            <person name="Henning P.M."/>
            <person name="McCubbin A.G."/>
            <person name="Shore J.S."/>
        </authorList>
    </citation>
    <scope>NUCLEOTIDE SEQUENCE</scope>
    <source>
        <strain evidence="3">F60SS</strain>
        <tissue evidence="3">Leaves</tissue>
    </source>
</reference>
<organism evidence="3 4">
    <name type="scientific">Turnera subulata</name>
    <dbReference type="NCBI Taxonomy" id="218843"/>
    <lineage>
        <taxon>Eukaryota</taxon>
        <taxon>Viridiplantae</taxon>
        <taxon>Streptophyta</taxon>
        <taxon>Embryophyta</taxon>
        <taxon>Tracheophyta</taxon>
        <taxon>Spermatophyta</taxon>
        <taxon>Magnoliopsida</taxon>
        <taxon>eudicotyledons</taxon>
        <taxon>Gunneridae</taxon>
        <taxon>Pentapetalae</taxon>
        <taxon>rosids</taxon>
        <taxon>fabids</taxon>
        <taxon>Malpighiales</taxon>
        <taxon>Passifloraceae</taxon>
        <taxon>Turnera</taxon>
    </lineage>
</organism>
<dbReference type="SUPFAM" id="SSF47762">
    <property type="entry name" value="PAH2 domain"/>
    <property type="match status" value="1"/>
</dbReference>
<dbReference type="Gene3D" id="1.20.1160.11">
    <property type="entry name" value="Paired amphipathic helix"/>
    <property type="match status" value="1"/>
</dbReference>
<protein>
    <submittedName>
        <fullName evidence="3">Uncharacterized protein</fullName>
    </submittedName>
</protein>
<evidence type="ECO:0000313" key="4">
    <source>
        <dbReference type="Proteomes" id="UP001141552"/>
    </source>
</evidence>
<dbReference type="AlphaFoldDB" id="A0A9Q0JI55"/>
<dbReference type="GO" id="GO:0005634">
    <property type="term" value="C:nucleus"/>
    <property type="evidence" value="ECO:0007669"/>
    <property type="project" value="UniProtKB-SubCell"/>
</dbReference>
<dbReference type="GO" id="GO:0006355">
    <property type="term" value="P:regulation of DNA-templated transcription"/>
    <property type="evidence" value="ECO:0007669"/>
    <property type="project" value="InterPro"/>
</dbReference>
<reference evidence="3" key="2">
    <citation type="journal article" date="2023" name="Plants (Basel)">
        <title>Annotation of the Turnera subulata (Passifloraceae) Draft Genome Reveals the S-Locus Evolved after the Divergence of Turneroideae from Passifloroideae in a Stepwise Manner.</title>
        <authorList>
            <person name="Henning P.M."/>
            <person name="Roalson E.H."/>
            <person name="Mir W."/>
            <person name="McCubbin A.G."/>
            <person name="Shore J.S."/>
        </authorList>
    </citation>
    <scope>NUCLEOTIDE SEQUENCE</scope>
    <source>
        <strain evidence="3">F60SS</strain>
    </source>
</reference>
<name>A0A9Q0JI55_9ROSI</name>